<dbReference type="InterPro" id="IPR001307">
    <property type="entry name" value="Thiosulphate_STrfase_CS"/>
</dbReference>
<dbReference type="SUPFAM" id="SSF52821">
    <property type="entry name" value="Rhodanese/Cell cycle control phosphatase"/>
    <property type="match status" value="2"/>
</dbReference>
<dbReference type="InterPro" id="IPR036873">
    <property type="entry name" value="Rhodanese-like_dom_sf"/>
</dbReference>
<dbReference type="InterPro" id="IPR051549">
    <property type="entry name" value="PEP_Utilizing_Enz"/>
</dbReference>
<dbReference type="Pfam" id="PF00391">
    <property type="entry name" value="PEP-utilizers"/>
    <property type="match status" value="1"/>
</dbReference>
<evidence type="ECO:0000256" key="2">
    <source>
        <dbReference type="SAM" id="Phobius"/>
    </source>
</evidence>
<feature type="transmembrane region" description="Helical" evidence="2">
    <location>
        <begin position="454"/>
        <end position="479"/>
    </location>
</feature>
<keyword evidence="5" id="KW-1185">Reference proteome</keyword>
<dbReference type="Gene3D" id="3.50.30.10">
    <property type="entry name" value="Phosphohistidine domain"/>
    <property type="match status" value="1"/>
</dbReference>
<feature type="transmembrane region" description="Helical" evidence="2">
    <location>
        <begin position="388"/>
        <end position="408"/>
    </location>
</feature>
<dbReference type="Pfam" id="PF01326">
    <property type="entry name" value="PPDK_N"/>
    <property type="match status" value="1"/>
</dbReference>
<comment type="caution">
    <text evidence="4">The sequence shown here is derived from an EMBL/GenBank/DDBJ whole genome shotgun (WGS) entry which is preliminary data.</text>
</comment>
<organism evidence="4 5">
    <name type="scientific">Primorskyibacter sedentarius</name>
    <dbReference type="NCBI Taxonomy" id="745311"/>
    <lineage>
        <taxon>Bacteria</taxon>
        <taxon>Pseudomonadati</taxon>
        <taxon>Pseudomonadota</taxon>
        <taxon>Alphaproteobacteria</taxon>
        <taxon>Rhodobacterales</taxon>
        <taxon>Roseobacteraceae</taxon>
        <taxon>Primorskyibacter</taxon>
    </lineage>
</organism>
<name>A0A4R3J2B2_9RHOB</name>
<comment type="similarity">
    <text evidence="1">Belongs to the OXA1/ALB3/YidC family.</text>
</comment>
<keyword evidence="1 2" id="KW-0812">Transmembrane</keyword>
<dbReference type="EMBL" id="SLZU01000017">
    <property type="protein sequence ID" value="TCS59939.1"/>
    <property type="molecule type" value="Genomic_DNA"/>
</dbReference>
<dbReference type="GO" id="GO:0005524">
    <property type="term" value="F:ATP binding"/>
    <property type="evidence" value="ECO:0007669"/>
    <property type="project" value="InterPro"/>
</dbReference>
<dbReference type="PROSITE" id="PS00380">
    <property type="entry name" value="RHODANESE_1"/>
    <property type="match status" value="1"/>
</dbReference>
<dbReference type="Gene3D" id="3.40.250.10">
    <property type="entry name" value="Rhodanese-like domain"/>
    <property type="match status" value="2"/>
</dbReference>
<dbReference type="InterPro" id="IPR008279">
    <property type="entry name" value="PEP-util_enz_mobile_dom"/>
</dbReference>
<dbReference type="SUPFAM" id="SSF52009">
    <property type="entry name" value="Phosphohistidine domain"/>
    <property type="match status" value="1"/>
</dbReference>
<feature type="domain" description="Rhodanese" evidence="3">
    <location>
        <begin position="74"/>
        <end position="160"/>
    </location>
</feature>
<comment type="subcellular location">
    <subcellularLocation>
        <location evidence="1">Membrane</location>
        <topology evidence="1">Multi-pass membrane protein</topology>
    </subcellularLocation>
</comment>
<dbReference type="PROSITE" id="PS50206">
    <property type="entry name" value="RHODANESE_3"/>
    <property type="match status" value="2"/>
</dbReference>
<dbReference type="GO" id="GO:0016301">
    <property type="term" value="F:kinase activity"/>
    <property type="evidence" value="ECO:0007669"/>
    <property type="project" value="UniProtKB-KW"/>
</dbReference>
<dbReference type="PANTHER" id="PTHR43615">
    <property type="entry name" value="PHOSPHOENOLPYRUVATE SYNTHASE-RELATED"/>
    <property type="match status" value="1"/>
</dbReference>
<dbReference type="InterPro" id="IPR002192">
    <property type="entry name" value="PPDK_AMP/ATP-bd"/>
</dbReference>
<dbReference type="InterPro" id="IPR028055">
    <property type="entry name" value="YidC/Oxa/ALB_C"/>
</dbReference>
<keyword evidence="4" id="KW-0418">Kinase</keyword>
<protein>
    <submittedName>
        <fullName evidence="4">Pyruvate phosphate dikinase-like enzyme</fullName>
    </submittedName>
</protein>
<feature type="transmembrane region" description="Helical" evidence="2">
    <location>
        <begin position="428"/>
        <end position="447"/>
    </location>
</feature>
<evidence type="ECO:0000313" key="5">
    <source>
        <dbReference type="Proteomes" id="UP000295696"/>
    </source>
</evidence>
<accession>A0A4R3J2B2</accession>
<dbReference type="InterPro" id="IPR001763">
    <property type="entry name" value="Rhodanese-like_dom"/>
</dbReference>
<dbReference type="Proteomes" id="UP000295696">
    <property type="component" value="Unassembled WGS sequence"/>
</dbReference>
<evidence type="ECO:0000259" key="3">
    <source>
        <dbReference type="PROSITE" id="PS50206"/>
    </source>
</evidence>
<proteinExistence type="inferred from homology"/>
<dbReference type="InterPro" id="IPR036637">
    <property type="entry name" value="Phosphohistidine_dom_sf"/>
</dbReference>
<dbReference type="Gene3D" id="3.30.470.20">
    <property type="entry name" value="ATP-grasp fold, B domain"/>
    <property type="match status" value="2"/>
</dbReference>
<keyword evidence="4" id="KW-0670">Pyruvate</keyword>
<dbReference type="Gene3D" id="3.30.1490.20">
    <property type="entry name" value="ATP-grasp fold, A domain"/>
    <property type="match status" value="1"/>
</dbReference>
<dbReference type="Pfam" id="PF00581">
    <property type="entry name" value="Rhodanese"/>
    <property type="match status" value="2"/>
</dbReference>
<reference evidence="4 5" key="1">
    <citation type="submission" date="2019-03" db="EMBL/GenBank/DDBJ databases">
        <title>Genomic Encyclopedia of Type Strains, Phase IV (KMG-IV): sequencing the most valuable type-strain genomes for metagenomic binning, comparative biology and taxonomic classification.</title>
        <authorList>
            <person name="Goeker M."/>
        </authorList>
    </citation>
    <scope>NUCLEOTIDE SEQUENCE [LARGE SCALE GENOMIC DNA]</scope>
    <source>
        <strain evidence="4 5">DSM 104836</strain>
    </source>
</reference>
<dbReference type="GO" id="GO:0004792">
    <property type="term" value="F:thiosulfate-cyanide sulfurtransferase activity"/>
    <property type="evidence" value="ECO:0007669"/>
    <property type="project" value="InterPro"/>
</dbReference>
<gene>
    <name evidence="4" type="ORF">EDD52_11772</name>
</gene>
<dbReference type="GO" id="GO:0016020">
    <property type="term" value="C:membrane"/>
    <property type="evidence" value="ECO:0007669"/>
    <property type="project" value="UniProtKB-SubCell"/>
</dbReference>
<dbReference type="Pfam" id="PF02096">
    <property type="entry name" value="60KD_IMP"/>
    <property type="match status" value="1"/>
</dbReference>
<dbReference type="InterPro" id="IPR013815">
    <property type="entry name" value="ATP_grasp_subdomain_1"/>
</dbReference>
<feature type="domain" description="Rhodanese" evidence="3">
    <location>
        <begin position="192"/>
        <end position="276"/>
    </location>
</feature>
<dbReference type="CDD" id="cd00158">
    <property type="entry name" value="RHOD"/>
    <property type="match status" value="1"/>
</dbReference>
<evidence type="ECO:0000313" key="4">
    <source>
        <dbReference type="EMBL" id="TCS59939.1"/>
    </source>
</evidence>
<keyword evidence="4" id="KW-0808">Transferase</keyword>
<dbReference type="AlphaFoldDB" id="A0A4R3J2B2"/>
<keyword evidence="2" id="KW-1133">Transmembrane helix</keyword>
<keyword evidence="2" id="KW-0472">Membrane</keyword>
<feature type="transmembrane region" description="Helical" evidence="2">
    <location>
        <begin position="319"/>
        <end position="339"/>
    </location>
</feature>
<dbReference type="PANTHER" id="PTHR43615:SF1">
    <property type="entry name" value="PPDK_N DOMAIN-CONTAINING PROTEIN"/>
    <property type="match status" value="1"/>
</dbReference>
<dbReference type="SUPFAM" id="SSF56059">
    <property type="entry name" value="Glutathione synthetase ATP-binding domain-like"/>
    <property type="match status" value="1"/>
</dbReference>
<dbReference type="SMART" id="SM00450">
    <property type="entry name" value="RHOD"/>
    <property type="match status" value="2"/>
</dbReference>
<evidence type="ECO:0000256" key="1">
    <source>
        <dbReference type="RuleBase" id="RU003945"/>
    </source>
</evidence>
<sequence>MLAATLGALNIWQYRSQQSEELARLQATLVRPAQFDGTEIKDTDLKETSYSTQAESPLALSTDEAERLLNDADGNAPVLFFDVRETGEHRMGTLPGAQHVRFPDFLQSDIPLAGQSVVLFCHNGNRSSETCAELAARGIDCRFIAGGIEKWIVEGRDFSDKDVNTLSDLRAIPEFPNKDTLLSTSDFVNLKADENLQIVDTRYPGEFSSGHLPGAINIPIRALPTDELRRRIAALENKPTIAACYDRRSCFMSQVLGLEISEAGIDFLGRYTTPWEYFDAPEPKPHVQEWLAEQQTSFWQIGVNGLAAALLWIGERSHFVLALLALSALSRIMILPIALKSERDQIVASKHANELKALKDSLKHDPARKARAVQQFYAKLGLTPLRNLAALLFLPIMMLGLSAVEQAAGATSLPFLWTENLGQPDPAYAWPIMFTVLAGIYLHWAVAKTPRQAALCWLIGAPLMFGLVFRLSAAGNMYLCTSLTLLLLQRAYVTGAIQKLVRESLHKWQLWKVRKLLGGVAPLDHTVALTESGNKSYRLSVLKNAGLPVPDGVVIQTDALLAYDQMSGERKKSFAQMIWRMMGKKPCAVRSSAAGEDGATQSFAGVFESVLEVREGGMRAALDTVAQSFSSARAASYDAPGAAGHDGNILVQHMVDAEYAGVLFTQDPAAPGLAMVELVKGCGEDLVSGRVTPQSLRFGRYTQSAIGDGHAPIDLTPLLELGQKIEAIFGRPQDIEWVYSEGSFQIVQSRDITSLAGGNSSEQVRTDEWQRIFNDFKDADPNDVILMRDEMSEVLPRPTPLSFSLMGSLWAAGGSVDIACRQLGVNYNLPEGRPGHLTTLFGLTYVDCDLKALLALNVSNGKARQLRKEAAALITRFREETIPALREDMVVWQAMDFTAMTQKKIVESIEQLHEKLVRDIYVEAAKINILASFTMTEAETYSKGDPDAYNRLMHPVLHHAPINLINDCAALKGKAQKRALMALMGHRATYDYELSTPRYNEAPDLLWSLLDSATPSTLRLADDLTTEPADPVDLAVTFQDLKEQAKHESLSIVAQIRRAVLALSEKTGLSDRIFQLEMDELLSLGTTDIEALKVEAQIRKDRQETLLVFAPKQASLTLRDCERLSASSPIHGLAETAVLGGTCVSGSCEVTGRVFVVHDENATAADAFSGFVDGDIIVCRMINPAWLPYVQRSGGVLSEVGGWLSHMAIVAREKGILMHVKCTGLDELRDGMMVRAGLDGSIVTIDVKGEQKRRTA</sequence>